<comment type="caution">
    <text evidence="2">The sequence shown here is derived from an EMBL/GenBank/DDBJ whole genome shotgun (WGS) entry which is preliminary data.</text>
</comment>
<organism evidence="2 3">
    <name type="scientific">Pelotomaculum propionicicum</name>
    <dbReference type="NCBI Taxonomy" id="258475"/>
    <lineage>
        <taxon>Bacteria</taxon>
        <taxon>Bacillati</taxon>
        <taxon>Bacillota</taxon>
        <taxon>Clostridia</taxon>
        <taxon>Eubacteriales</taxon>
        <taxon>Desulfotomaculaceae</taxon>
        <taxon>Pelotomaculum</taxon>
    </lineage>
</organism>
<gene>
    <name evidence="2" type="ORF">Pmgp_00303</name>
</gene>
<sequence>MFDKVFQDQLVAQISEALRTAARQVLDEIHIDGSISRVQSYPEAIRRQQNILVQAQRNLDKAKQSLDLAKAEIIADINAAVNGQGKPLFSNEKARETEFIRRAREDENYRQALAEARRAEDECNDAKFMLDQLYNEFTAARAVLAAKTAKVNLMAGIMA</sequence>
<keyword evidence="1" id="KW-0175">Coiled coil</keyword>
<reference evidence="2 3" key="1">
    <citation type="journal article" date="2018" name="Environ. Microbiol.">
        <title>Novel energy conservation strategies and behaviour of Pelotomaculum schinkii driving syntrophic propionate catabolism.</title>
        <authorList>
            <person name="Hidalgo-Ahumada C.A.P."/>
            <person name="Nobu M.K."/>
            <person name="Narihiro T."/>
            <person name="Tamaki H."/>
            <person name="Liu W.T."/>
            <person name="Kamagata Y."/>
            <person name="Stams A.J.M."/>
            <person name="Imachi H."/>
            <person name="Sousa D.Z."/>
        </authorList>
    </citation>
    <scope>NUCLEOTIDE SEQUENCE [LARGE SCALE GENOMIC DNA]</scope>
    <source>
        <strain evidence="2 3">MGP</strain>
    </source>
</reference>
<keyword evidence="3" id="KW-1185">Reference proteome</keyword>
<evidence type="ECO:0000256" key="1">
    <source>
        <dbReference type="SAM" id="Coils"/>
    </source>
</evidence>
<dbReference type="EMBL" id="QFFZ01000002">
    <property type="protein sequence ID" value="TEB13409.1"/>
    <property type="molecule type" value="Genomic_DNA"/>
</dbReference>
<evidence type="ECO:0000313" key="3">
    <source>
        <dbReference type="Proteomes" id="UP000297597"/>
    </source>
</evidence>
<feature type="coiled-coil region" evidence="1">
    <location>
        <begin position="45"/>
        <end position="72"/>
    </location>
</feature>
<dbReference type="AlphaFoldDB" id="A0A4Y7RXG4"/>
<proteinExistence type="predicted"/>
<dbReference type="RefSeq" id="WP_134212195.1">
    <property type="nucleotide sequence ID" value="NZ_QFFZ01000002.1"/>
</dbReference>
<feature type="coiled-coil region" evidence="1">
    <location>
        <begin position="102"/>
        <end position="136"/>
    </location>
</feature>
<evidence type="ECO:0000313" key="2">
    <source>
        <dbReference type="EMBL" id="TEB13409.1"/>
    </source>
</evidence>
<dbReference type="Proteomes" id="UP000297597">
    <property type="component" value="Unassembled WGS sequence"/>
</dbReference>
<accession>A0A4Y7RXG4</accession>
<protein>
    <submittedName>
        <fullName evidence="2">Uncharacterized protein</fullName>
    </submittedName>
</protein>
<dbReference type="OrthoDB" id="9858730at2"/>
<name>A0A4Y7RXG4_9FIRM</name>